<dbReference type="InterPro" id="IPR050346">
    <property type="entry name" value="FMO-like"/>
</dbReference>
<dbReference type="PANTHER" id="PTHR23023">
    <property type="entry name" value="DIMETHYLANILINE MONOOXYGENASE"/>
    <property type="match status" value="1"/>
</dbReference>
<reference evidence="5" key="1">
    <citation type="submission" date="2020-10" db="EMBL/GenBank/DDBJ databases">
        <title>Genome Sequence of Monilinia vaccinii-corymbosi Sheds Light on Mummy Berry Disease Infection of Blueberry and Mating Type.</title>
        <authorList>
            <person name="Yow A.G."/>
            <person name="Zhang Y."/>
            <person name="Bansal K."/>
            <person name="Eacker S.M."/>
            <person name="Sullivan S."/>
            <person name="Liachko I."/>
            <person name="Cubeta M.A."/>
            <person name="Rollins J.A."/>
            <person name="Ashrafi H."/>
        </authorList>
    </citation>
    <scope>NUCLEOTIDE SEQUENCE</scope>
    <source>
        <strain evidence="5">RL-1</strain>
    </source>
</reference>
<accession>A0A8A3PL13</accession>
<keyword evidence="3" id="KW-0560">Oxidoreductase</keyword>
<organism evidence="5 6">
    <name type="scientific">Monilinia vaccinii-corymbosi</name>
    <dbReference type="NCBI Taxonomy" id="61207"/>
    <lineage>
        <taxon>Eukaryota</taxon>
        <taxon>Fungi</taxon>
        <taxon>Dikarya</taxon>
        <taxon>Ascomycota</taxon>
        <taxon>Pezizomycotina</taxon>
        <taxon>Leotiomycetes</taxon>
        <taxon>Helotiales</taxon>
        <taxon>Sclerotiniaceae</taxon>
        <taxon>Monilinia</taxon>
    </lineage>
</organism>
<dbReference type="OrthoDB" id="2915840at2759"/>
<evidence type="ECO:0000256" key="3">
    <source>
        <dbReference type="ARBA" id="ARBA00023002"/>
    </source>
</evidence>
<dbReference type="AlphaFoldDB" id="A0A8A3PL13"/>
<dbReference type="GO" id="GO:0016491">
    <property type="term" value="F:oxidoreductase activity"/>
    <property type="evidence" value="ECO:0007669"/>
    <property type="project" value="UniProtKB-KW"/>
</dbReference>
<gene>
    <name evidence="5" type="ORF">DSL72_006922</name>
</gene>
<keyword evidence="2" id="KW-0274">FAD</keyword>
<keyword evidence="6" id="KW-1185">Reference proteome</keyword>
<sequence>MPRGEHNADGHSVIIIGAGWQGIAAARTYLQLKPNVKLTVIDSDSSLGGVWSVERSYPGLIADSPVGCYEFSDMCMDEDPELEMWSIVPGHKVGQYLRDFARRFHIDEHLRLNTRVLSAVSEKGIDGESRWSLEVQEKGKERETVQCDKLIVASGPSSDPKMPNLDTSRFLGPVFHSLYLGTRHAELTADHIKHVTVVGGNKSAAEVVNLCASAGKKVTWLIREGGAGPGMFIQAKSGSVHNAAIAFSRWAGLTVPCLLRTHGFWYWLLHSGLFWPGLWLVGKYWEWASHYMLKDLYDQSENARKIAPDMKHLFWSTSTPSFLQEDSRLFEKLNAGILIDVERTHISEVHTNSVTLDNGRHLHTDALIFATGWNLTFSKFFSPEKRIELDLPIPFDQQPPVLKAYWKELDSEADKWVHTTFPFLSNPPKTYENPPDNTPYHLYRQSVPTALATSNDRSLIFLGVLASPQIPTYAELSALWGIAYLERMHSPEVDKVLSDKLTMDKETARTNSFMKWRYRRAGIIEPNVGAEVQDLCDLLCAELGVEGRRKKMLGGWKASVNEWFEPYRSLDYRGIVGEFLEVYRKREEEKVKKEDKIKNA</sequence>
<keyword evidence="1" id="KW-0285">Flavoprotein</keyword>
<evidence type="ECO:0000259" key="4">
    <source>
        <dbReference type="Pfam" id="PF07992"/>
    </source>
</evidence>
<dbReference type="InterPro" id="IPR023753">
    <property type="entry name" value="FAD/NAD-binding_dom"/>
</dbReference>
<dbReference type="PRINTS" id="PR00411">
    <property type="entry name" value="PNDRDTASEI"/>
</dbReference>
<evidence type="ECO:0000313" key="6">
    <source>
        <dbReference type="Proteomes" id="UP000672032"/>
    </source>
</evidence>
<evidence type="ECO:0000256" key="2">
    <source>
        <dbReference type="ARBA" id="ARBA00022827"/>
    </source>
</evidence>
<name>A0A8A3PL13_9HELO</name>
<dbReference type="Gene3D" id="3.50.50.60">
    <property type="entry name" value="FAD/NAD(P)-binding domain"/>
    <property type="match status" value="1"/>
</dbReference>
<dbReference type="SUPFAM" id="SSF51905">
    <property type="entry name" value="FAD/NAD(P)-binding domain"/>
    <property type="match status" value="2"/>
</dbReference>
<dbReference type="Proteomes" id="UP000672032">
    <property type="component" value="Chromosome 6"/>
</dbReference>
<evidence type="ECO:0000313" key="5">
    <source>
        <dbReference type="EMBL" id="QSZ35800.1"/>
    </source>
</evidence>
<dbReference type="InterPro" id="IPR036188">
    <property type="entry name" value="FAD/NAD-bd_sf"/>
</dbReference>
<dbReference type="EMBL" id="CP063410">
    <property type="protein sequence ID" value="QSZ35800.1"/>
    <property type="molecule type" value="Genomic_DNA"/>
</dbReference>
<protein>
    <recommendedName>
        <fullName evidence="4">FAD/NAD(P)-binding domain-containing protein</fullName>
    </recommendedName>
</protein>
<feature type="domain" description="FAD/NAD(P)-binding" evidence="4">
    <location>
        <begin position="12"/>
        <end position="223"/>
    </location>
</feature>
<dbReference type="Pfam" id="PF07992">
    <property type="entry name" value="Pyr_redox_2"/>
    <property type="match status" value="1"/>
</dbReference>
<evidence type="ECO:0000256" key="1">
    <source>
        <dbReference type="ARBA" id="ARBA00022630"/>
    </source>
</evidence>
<proteinExistence type="predicted"/>